<accession>A0ABM8JNT0</accession>
<reference evidence="2" key="1">
    <citation type="journal article" date="2024" name="FEMS Microbiol. Lett.">
        <title>Genomic insights into Spiroplasma endosymbionts that induce male-killing and protective phenotypes in the pea aphid.</title>
        <authorList>
            <person name="Arai H."/>
            <person name="Legeai F."/>
            <person name="Kageyama D."/>
            <person name="Sugio A."/>
            <person name="Simon J.C."/>
        </authorList>
    </citation>
    <scope>NUCLEOTIDE SEQUENCE [LARGE SCALE GENOMIC DNA]</scope>
    <source>
        <strain evidence="2">sAp269</strain>
    </source>
</reference>
<keyword evidence="1" id="KW-0378">Hydrolase</keyword>
<dbReference type="Pfam" id="PF08282">
    <property type="entry name" value="Hydrolase_3"/>
    <property type="match status" value="1"/>
</dbReference>
<organism evidence="1 2">
    <name type="scientific">Spiroplasma ixodetis</name>
    <dbReference type="NCBI Taxonomy" id="2141"/>
    <lineage>
        <taxon>Bacteria</taxon>
        <taxon>Bacillati</taxon>
        <taxon>Mycoplasmatota</taxon>
        <taxon>Mollicutes</taxon>
        <taxon>Entomoplasmatales</taxon>
        <taxon>Spiroplasmataceae</taxon>
        <taxon>Spiroplasma</taxon>
    </lineage>
</organism>
<dbReference type="InterPro" id="IPR036412">
    <property type="entry name" value="HAD-like_sf"/>
</dbReference>
<dbReference type="RefSeq" id="WP_353305535.1">
    <property type="nucleotide sequence ID" value="NZ_AP028955.1"/>
</dbReference>
<dbReference type="Gene3D" id="3.30.1240.10">
    <property type="match status" value="1"/>
</dbReference>
<dbReference type="Proteomes" id="UP001473424">
    <property type="component" value="Chromosome"/>
</dbReference>
<dbReference type="PANTHER" id="PTHR10000:SF23">
    <property type="entry name" value="5-AMINO-6-(5-PHOSPHO-D-RIBITYLAMINO)URACIL PHOSPHATASE YITU"/>
    <property type="match status" value="1"/>
</dbReference>
<keyword evidence="2" id="KW-1185">Reference proteome</keyword>
<dbReference type="InterPro" id="IPR006379">
    <property type="entry name" value="HAD-SF_hydro_IIB"/>
</dbReference>
<name>A0ABM8JNT0_9MOLU</name>
<dbReference type="InterPro" id="IPR023214">
    <property type="entry name" value="HAD_sf"/>
</dbReference>
<evidence type="ECO:0000313" key="2">
    <source>
        <dbReference type="Proteomes" id="UP001473424"/>
    </source>
</evidence>
<sequence length="295" mass="34116">MSLYNKKQKHLILVDLDGTLLKSGGREIHINTKKALIDAQKEGHIVSIVTGRPYRGSIKFYRELGLNTLLCNFNGGHIHDPKIKKFKRLVFPISETIVKHILNEDYIFQQIENAVIEYYNKAVCWKKDDFFETYFHLDTIENDTFTISKLIRDWKGNANVILIEFKENTNLDQVYRDLEKYSKSIKVNTWNRYDNNKLIFEISSKFIDKGMTARILAQYYNVDIRDVIAYGDEINDKEMLMEVGYGVAMKNGNIVIKSIADDITTKTNDEGGVGDHLSKLLNLYEESEIYMGVSS</sequence>
<dbReference type="EMBL" id="AP028955">
    <property type="protein sequence ID" value="BET38542.1"/>
    <property type="molecule type" value="Genomic_DNA"/>
</dbReference>
<protein>
    <submittedName>
        <fullName evidence="1">Cof-type HAD-IIB family hydrolase</fullName>
    </submittedName>
</protein>
<dbReference type="GO" id="GO:0016787">
    <property type="term" value="F:hydrolase activity"/>
    <property type="evidence" value="ECO:0007669"/>
    <property type="project" value="UniProtKB-KW"/>
</dbReference>
<evidence type="ECO:0000313" key="1">
    <source>
        <dbReference type="EMBL" id="BET38542.1"/>
    </source>
</evidence>
<dbReference type="PANTHER" id="PTHR10000">
    <property type="entry name" value="PHOSPHOSERINE PHOSPHATASE"/>
    <property type="match status" value="1"/>
</dbReference>
<dbReference type="SUPFAM" id="SSF56784">
    <property type="entry name" value="HAD-like"/>
    <property type="match status" value="1"/>
</dbReference>
<proteinExistence type="predicted"/>
<gene>
    <name evidence="1" type="ORF">SAP269_11310</name>
</gene>
<dbReference type="NCBIfam" id="TIGR01484">
    <property type="entry name" value="HAD-SF-IIB"/>
    <property type="match status" value="1"/>
</dbReference>
<dbReference type="Gene3D" id="3.40.50.1000">
    <property type="entry name" value="HAD superfamily/HAD-like"/>
    <property type="match status" value="1"/>
</dbReference>